<dbReference type="InterPro" id="IPR014717">
    <property type="entry name" value="Transl_elong_EF1B/ribsomal_bS6"/>
</dbReference>
<dbReference type="PANTHER" id="PTHR39555">
    <property type="entry name" value="FIMBRIAL ASSEMBLY PROTEIN PILO-LIKE PROTEIN-RELATED"/>
    <property type="match status" value="1"/>
</dbReference>
<keyword evidence="1" id="KW-0472">Membrane</keyword>
<dbReference type="Gene3D" id="1.10.287.540">
    <property type="entry name" value="Helix hairpin bin"/>
    <property type="match status" value="1"/>
</dbReference>
<dbReference type="EMBL" id="CP000510">
    <property type="protein sequence ID" value="ABM02028.1"/>
    <property type="molecule type" value="Genomic_DNA"/>
</dbReference>
<name>A1SRB3_PSYIN</name>
<organism evidence="2 3">
    <name type="scientific">Psychromonas ingrahamii (strain DSM 17664 / CCUG 51855 / 37)</name>
    <dbReference type="NCBI Taxonomy" id="357804"/>
    <lineage>
        <taxon>Bacteria</taxon>
        <taxon>Pseudomonadati</taxon>
        <taxon>Pseudomonadota</taxon>
        <taxon>Gammaproteobacteria</taxon>
        <taxon>Alteromonadales</taxon>
        <taxon>Psychromonadaceae</taxon>
        <taxon>Psychromonas</taxon>
    </lineage>
</organism>
<keyword evidence="1" id="KW-0812">Transmembrane</keyword>
<dbReference type="InterPro" id="IPR007445">
    <property type="entry name" value="PilO"/>
</dbReference>
<evidence type="ECO:0000256" key="1">
    <source>
        <dbReference type="SAM" id="Phobius"/>
    </source>
</evidence>
<accession>A1SRB3</accession>
<reference evidence="2 3" key="1">
    <citation type="submission" date="2007-01" db="EMBL/GenBank/DDBJ databases">
        <title>Complete sequence of Psychromonas ingrahamii 37.</title>
        <authorList>
            <consortium name="US DOE Joint Genome Institute"/>
            <person name="Copeland A."/>
            <person name="Lucas S."/>
            <person name="Lapidus A."/>
            <person name="Barry K."/>
            <person name="Detter J.C."/>
            <person name="Glavina del Rio T."/>
            <person name="Hammon N."/>
            <person name="Israni S."/>
            <person name="Dalin E."/>
            <person name="Tice H."/>
            <person name="Pitluck S."/>
            <person name="Thompson L.S."/>
            <person name="Brettin T."/>
            <person name="Bruce D."/>
            <person name="Han C."/>
            <person name="Tapia R."/>
            <person name="Schmutz J."/>
            <person name="Larimer F."/>
            <person name="Land M."/>
            <person name="Hauser L."/>
            <person name="Kyrpides N."/>
            <person name="Ivanova N."/>
            <person name="Staley J."/>
            <person name="Richardson P."/>
        </authorList>
    </citation>
    <scope>NUCLEOTIDE SEQUENCE [LARGE SCALE GENOMIC DNA]</scope>
    <source>
        <strain evidence="2 3">37</strain>
    </source>
</reference>
<dbReference type="GO" id="GO:0043683">
    <property type="term" value="P:type IV pilus assembly"/>
    <property type="evidence" value="ECO:0007669"/>
    <property type="project" value="InterPro"/>
</dbReference>
<evidence type="ECO:0000313" key="3">
    <source>
        <dbReference type="Proteomes" id="UP000000639"/>
    </source>
</evidence>
<keyword evidence="1" id="KW-1133">Transmembrane helix</keyword>
<dbReference type="STRING" id="357804.Ping_0160"/>
<dbReference type="KEGG" id="pin:Ping_0160"/>
<gene>
    <name evidence="2" type="primary">pilO</name>
    <name evidence="2" type="ordered locus">Ping_0160</name>
</gene>
<dbReference type="Gene3D" id="3.30.70.60">
    <property type="match status" value="1"/>
</dbReference>
<dbReference type="PIRSF" id="PIRSF016482">
    <property type="entry name" value="PilO"/>
    <property type="match status" value="1"/>
</dbReference>
<dbReference type="PANTHER" id="PTHR39555:SF1">
    <property type="entry name" value="TYPE IV PILUS INNER MEMBRANE COMPONENT PILO"/>
    <property type="match status" value="1"/>
</dbReference>
<feature type="transmembrane region" description="Helical" evidence="1">
    <location>
        <begin position="20"/>
        <end position="38"/>
    </location>
</feature>
<dbReference type="OrthoDB" id="9802133at2"/>
<dbReference type="GO" id="GO:0043107">
    <property type="term" value="P:type IV pilus-dependent motility"/>
    <property type="evidence" value="ECO:0007669"/>
    <property type="project" value="InterPro"/>
</dbReference>
<sequence>MDLNDLDFETVGSWPALHRVVFIACVCAVLSGVFFYFITMPQINNLAKVEEKEIALKNEFKTKAALSSHLEEYRTQMVDIRLVFKGLLNRLPSSAEVASLLDDISFVGADNGLQFKSINWGIKTEGELSTEVPISIQVIGRYQDLGNFAADIAALPRIVILDNLTLTKGEQGLMTLNVIAKTYRYKESQK</sequence>
<dbReference type="HOGENOM" id="CLU_102444_1_0_6"/>
<dbReference type="AlphaFoldDB" id="A1SRB3"/>
<protein>
    <submittedName>
        <fullName evidence="2">Type IV pilus biogenesis protein PilO</fullName>
    </submittedName>
</protein>
<dbReference type="eggNOG" id="COG3167">
    <property type="taxonomic scope" value="Bacteria"/>
</dbReference>
<proteinExistence type="predicted"/>
<evidence type="ECO:0000313" key="2">
    <source>
        <dbReference type="EMBL" id="ABM02028.1"/>
    </source>
</evidence>
<dbReference type="Proteomes" id="UP000000639">
    <property type="component" value="Chromosome"/>
</dbReference>
<dbReference type="RefSeq" id="WP_011768587.1">
    <property type="nucleotide sequence ID" value="NC_008709.1"/>
</dbReference>
<dbReference type="Pfam" id="PF04350">
    <property type="entry name" value="PilO"/>
    <property type="match status" value="1"/>
</dbReference>
<keyword evidence="3" id="KW-1185">Reference proteome</keyword>